<evidence type="ECO:0000313" key="1">
    <source>
        <dbReference type="EMBL" id="WAJ26600.1"/>
    </source>
</evidence>
<sequence>MVSKMRILSGLLLSGAALAPCLPAGAQTVPVAPASAFAVASPSPAAANATVAPTLRRFGDSQAALTFSGEMADASLPFFVTAEETSRPARLVLALTGAVSIAPETSNIQVFVNDVAVTSTRLGSDARLAVDLPPGLLQPGYNAVRFALTQHHRVDCSINATYELWSRIDPAASGIDFGLGVTRLAGLGELPALGRNGGEPLLVRGILPPNAGPDAIGTVMEAVQAAILLGGFNGAAVEFGEGPGTGPGLDVAVGTPADLAAAGLPVVAASPNTTVPGVALLQPAPSGRALLAVSSATASELSRTVSLLAAEVSETSAAGTPAGLRAHDEQNGHALGAGRAASLAELGFVSKEFAGRFFRDEVAFTLPADFYAADYADASLVLDAAYAAGLGSQARLLVRANGREVSSLSLSSARAGRISRQALRIPLGALKPGRNILSFEANLARDSDAVCDPAAEASPAVRFALSDTSVLKMPYLARIGHLPDVAAFAGGGQHRGGDRDGLTVLVPGLDPAGLGAAASVLSRTALADGRTHKVRLVSALPVGETGDVLAAGTYASLPVSLTQAVRLDPVEGASAATLGEDAPAEGGILSIAANAATGPSNLLAAFSDTADLKDEFLAFVEPAARSFLDAFGWSSEVFGDEPAGAAVKPGADTLVTLAQAPMAGSASTAWTVIAARTSEELEQGARSLVQPDVWPRIEGAATLLSRDGTVSTVAAQGERLFQTQPFSIQNSRYILAGWFSRHTENYLFVVMLLGLLLAATTRFFLRGIGKGGK</sequence>
<dbReference type="EMBL" id="CP113520">
    <property type="protein sequence ID" value="WAJ26600.1"/>
    <property type="molecule type" value="Genomic_DNA"/>
</dbReference>
<protein>
    <submittedName>
        <fullName evidence="1">Cellulose biosynthesis cyclic di-GMP-binding regulatory protein BcsB</fullName>
    </submittedName>
</protein>
<name>A0ACD4NIE9_9HYPH</name>
<reference evidence="1" key="1">
    <citation type="submission" date="2022-11" db="EMBL/GenBank/DDBJ databases">
        <title>beta-Carotene-producing bacterium, Jeongeuplla avenae sp. nov., alleviates the salt stress of Arabidopsis seedlings.</title>
        <authorList>
            <person name="Jiang L."/>
            <person name="Lee J."/>
        </authorList>
    </citation>
    <scope>NUCLEOTIDE SEQUENCE</scope>
    <source>
        <strain evidence="1">DY_R2A_6</strain>
    </source>
</reference>
<organism evidence="1 2">
    <name type="scientific">Antarcticirhabdus aurantiaca</name>
    <dbReference type="NCBI Taxonomy" id="2606717"/>
    <lineage>
        <taxon>Bacteria</taxon>
        <taxon>Pseudomonadati</taxon>
        <taxon>Pseudomonadota</taxon>
        <taxon>Alphaproteobacteria</taxon>
        <taxon>Hyphomicrobiales</taxon>
        <taxon>Aurantimonadaceae</taxon>
        <taxon>Antarcticirhabdus</taxon>
    </lineage>
</organism>
<dbReference type="Proteomes" id="UP001163223">
    <property type="component" value="Chromosome"/>
</dbReference>
<keyword evidence="2" id="KW-1185">Reference proteome</keyword>
<gene>
    <name evidence="1" type="ORF">OXU80_17170</name>
</gene>
<accession>A0ACD4NIE9</accession>
<evidence type="ECO:0000313" key="2">
    <source>
        <dbReference type="Proteomes" id="UP001163223"/>
    </source>
</evidence>
<proteinExistence type="predicted"/>